<name>A0ACC2E1J3_DIPCM</name>
<evidence type="ECO:0000313" key="2">
    <source>
        <dbReference type="Proteomes" id="UP001162992"/>
    </source>
</evidence>
<keyword evidence="2" id="KW-1185">Reference proteome</keyword>
<evidence type="ECO:0000313" key="1">
    <source>
        <dbReference type="EMBL" id="KAJ7560302.1"/>
    </source>
</evidence>
<organism evidence="1 2">
    <name type="scientific">Diphasiastrum complanatum</name>
    <name type="common">Issler's clubmoss</name>
    <name type="synonym">Lycopodium complanatum</name>
    <dbReference type="NCBI Taxonomy" id="34168"/>
    <lineage>
        <taxon>Eukaryota</taxon>
        <taxon>Viridiplantae</taxon>
        <taxon>Streptophyta</taxon>
        <taxon>Embryophyta</taxon>
        <taxon>Tracheophyta</taxon>
        <taxon>Lycopodiopsida</taxon>
        <taxon>Lycopodiales</taxon>
        <taxon>Lycopodiaceae</taxon>
        <taxon>Lycopodioideae</taxon>
        <taxon>Diphasiastrum</taxon>
    </lineage>
</organism>
<comment type="caution">
    <text evidence="1">The sequence shown here is derived from an EMBL/GenBank/DDBJ whole genome shotgun (WGS) entry which is preliminary data.</text>
</comment>
<gene>
    <name evidence="1" type="ORF">O6H91_04G123100</name>
</gene>
<dbReference type="EMBL" id="CM055095">
    <property type="protein sequence ID" value="KAJ7560302.1"/>
    <property type="molecule type" value="Genomic_DNA"/>
</dbReference>
<dbReference type="Proteomes" id="UP001162992">
    <property type="component" value="Chromosome 4"/>
</dbReference>
<reference evidence="2" key="1">
    <citation type="journal article" date="2024" name="Proc. Natl. Acad. Sci. U.S.A.">
        <title>Extraordinary preservation of gene collinearity over three hundred million years revealed in homosporous lycophytes.</title>
        <authorList>
            <person name="Li C."/>
            <person name="Wickell D."/>
            <person name="Kuo L.Y."/>
            <person name="Chen X."/>
            <person name="Nie B."/>
            <person name="Liao X."/>
            <person name="Peng D."/>
            <person name="Ji J."/>
            <person name="Jenkins J."/>
            <person name="Williams M."/>
            <person name="Shu S."/>
            <person name="Plott C."/>
            <person name="Barry K."/>
            <person name="Rajasekar S."/>
            <person name="Grimwood J."/>
            <person name="Han X."/>
            <person name="Sun S."/>
            <person name="Hou Z."/>
            <person name="He W."/>
            <person name="Dai G."/>
            <person name="Sun C."/>
            <person name="Schmutz J."/>
            <person name="Leebens-Mack J.H."/>
            <person name="Li F.W."/>
            <person name="Wang L."/>
        </authorList>
    </citation>
    <scope>NUCLEOTIDE SEQUENCE [LARGE SCALE GENOMIC DNA]</scope>
    <source>
        <strain evidence="2">cv. PW_Plant_1</strain>
    </source>
</reference>
<accession>A0ACC2E1J3</accession>
<protein>
    <submittedName>
        <fullName evidence="1">Uncharacterized protein</fullName>
    </submittedName>
</protein>
<sequence>MIRSSGFEMDGRGNHLQAQIVFHFVVAVAHSMLISICHASNEVGLAIKADNACEEVLSSASCTCELFSETKLQTCSDGCAHTTEEHFGSGCCIFPFHVALVCSLHSLVNMNADRSQLPVEENHDSNASLMIRYIAQEGQEDVLLSIKGASSSTRSDDNLQMNLRWLAETLDLTSYLTDDEGTPPCSDSTLLPLESFTVSLIKEHNDKVFIKDTDHLQRKTSMVMNKNFLNSGTKTLATVKNSSLIIGTHYSQYAFEAEKGFPRQNISSMEMRSCNVRTGEIVYKVHLWEYILRKASTGTSSFVHKLHEDIGASKFKAARFVSSSKKPLIFISEKALMERPTSRFSKSNAESFLALPSRDKESKCFQNISSSLESITNDSGKISTDHCRNEDLLPALTSGYEIPDSSFTKPPSRKNDDKVLPPIIRPLHGPGSVTLFTRTKISRFLNSVMMISFGVVIGVFLTIYYLLRNGPIRRSANAKKRRGKKSLNASGSVHMEVECTKSDEDCSQKQVKQLGDDTQAGQTPESLSFRRFKTKDQFEYGDGRWVGSLFVTNIIIGYGSHGTLVLEGYLNGRNVAVKRLLGQFYEKAQKEVTALIASDAHPNVVRYYATEEDSDFVYVALERCTLNLNDLILAHRCPLTLSGASSISKTYIGINSSFCVDNPVNGHRFHLWDDLGHPSLQLQKLMRDIVEGLVYLHALGYVHRDLKPQNVLISKNHVLSAKISDMGISKRLDEGASSLDSRSTGFGSSGWQAPEQILHQRQTRAVDLFSLGCLLFFCVTGGEHPFGAQFERDRNIICGKADLFAIEQFPEATHLIALLLERDPEKRPSAAEIYPHPFFWSSEERLSFLRDASDRIELEDRETGSALLEAIESVADKALGGSWEEKLDGPFLENLGKYRRYNYQSVRDLLRVVRNKSNHFRELPLNLQELFGTVPEGFEKYFRRRFPRLLVEVYKVLLQHCCREALFRRYFL</sequence>
<proteinExistence type="predicted"/>